<gene>
    <name evidence="1" type="ORF">B0G92_0839</name>
    <name evidence="2" type="ORF">CLV50_0666</name>
</gene>
<evidence type="ECO:0000313" key="3">
    <source>
        <dbReference type="Proteomes" id="UP000233767"/>
    </source>
</evidence>
<protein>
    <submittedName>
        <fullName evidence="2">Uncharacterized protein</fullName>
    </submittedName>
</protein>
<evidence type="ECO:0000313" key="4">
    <source>
        <dbReference type="Proteomes" id="UP000275027"/>
    </source>
</evidence>
<dbReference type="EMBL" id="RCCB01000010">
    <property type="protein sequence ID" value="RLJ35290.1"/>
    <property type="molecule type" value="Genomic_DNA"/>
</dbReference>
<comment type="caution">
    <text evidence="2">The sequence shown here is derived from an EMBL/GenBank/DDBJ whole genome shotgun (WGS) entry which is preliminary data.</text>
</comment>
<name>A0A497UWB8_9FLAO</name>
<dbReference type="AlphaFoldDB" id="A0A497UWB8"/>
<dbReference type="Proteomes" id="UP000275027">
    <property type="component" value="Unassembled WGS sequence"/>
</dbReference>
<dbReference type="RefSeq" id="WP_101471190.1">
    <property type="nucleotide sequence ID" value="NZ_JAPJOL010000045.1"/>
</dbReference>
<reference evidence="2 4" key="2">
    <citation type="submission" date="2018-10" db="EMBL/GenBank/DDBJ databases">
        <title>Genomic Encyclopedia of Archaeal and Bacterial Type Strains, Phase II (KMG-II): from individual species to whole genera.</title>
        <authorList>
            <person name="Goeker M."/>
        </authorList>
    </citation>
    <scope>NUCLEOTIDE SEQUENCE [LARGE SCALE GENOMIC DNA]</scope>
    <source>
        <strain evidence="2 4">DSM 21886</strain>
    </source>
</reference>
<evidence type="ECO:0000313" key="2">
    <source>
        <dbReference type="EMBL" id="RLJ35290.1"/>
    </source>
</evidence>
<organism evidence="2 4">
    <name type="scientific">Flavobacterium lindanitolerans</name>
    <dbReference type="NCBI Taxonomy" id="428988"/>
    <lineage>
        <taxon>Bacteria</taxon>
        <taxon>Pseudomonadati</taxon>
        <taxon>Bacteroidota</taxon>
        <taxon>Flavobacteriia</taxon>
        <taxon>Flavobacteriales</taxon>
        <taxon>Flavobacteriaceae</taxon>
        <taxon>Flavobacterium</taxon>
    </lineage>
</organism>
<dbReference type="EMBL" id="PJND01000007">
    <property type="protein sequence ID" value="PKW29209.1"/>
    <property type="molecule type" value="Genomic_DNA"/>
</dbReference>
<sequence length="105" mass="12637">MIIKKHELIRIIERLSKEIELNCNDDMLIDSEDYYWDIQSKQLYNPNEKPELMLGQLSDDWNDLRRLLDKENVSLSYDLKRLSSILHLLEFKLGSDWILQDNDKI</sequence>
<proteinExistence type="predicted"/>
<accession>A0A497UWB8</accession>
<evidence type="ECO:0000313" key="1">
    <source>
        <dbReference type="EMBL" id="PKW29209.1"/>
    </source>
</evidence>
<reference evidence="1 3" key="1">
    <citation type="submission" date="2017-12" db="EMBL/GenBank/DDBJ databases">
        <title>Genomic Encyclopedia of Type Strains, Phase III (KMG-III): the genomes of soil and plant-associated and newly described type strains.</title>
        <authorList>
            <person name="Whitman W."/>
        </authorList>
    </citation>
    <scope>NUCLEOTIDE SEQUENCE [LARGE SCALE GENOMIC DNA]</scope>
    <source>
        <strain evidence="1 3">IP-10</strain>
    </source>
</reference>
<keyword evidence="3" id="KW-1185">Reference proteome</keyword>
<dbReference type="Proteomes" id="UP000233767">
    <property type="component" value="Unassembled WGS sequence"/>
</dbReference>